<reference evidence="3" key="1">
    <citation type="submission" date="2018-01" db="EMBL/GenBank/DDBJ databases">
        <authorList>
            <person name="Mao J.F."/>
        </authorList>
    </citation>
    <scope>NUCLEOTIDE SEQUENCE</scope>
    <source>
        <strain evidence="3">Huo1</strain>
        <tissue evidence="3">Leaf</tissue>
    </source>
</reference>
<evidence type="ECO:0000313" key="2">
    <source>
        <dbReference type="EMBL" id="KAG6383423.1"/>
    </source>
</evidence>
<dbReference type="PANTHER" id="PTHR31066:SF10">
    <property type="entry name" value="OCTICOSAPEPTIDE_PHOX_BEM1P FAMILY PROTEIN"/>
    <property type="match status" value="1"/>
</dbReference>
<dbReference type="InterPro" id="IPR053198">
    <property type="entry name" value="Gynoecium_Dev_Regulator"/>
</dbReference>
<organism evidence="3">
    <name type="scientific">Salvia splendens</name>
    <name type="common">Scarlet sage</name>
    <dbReference type="NCBI Taxonomy" id="180675"/>
    <lineage>
        <taxon>Eukaryota</taxon>
        <taxon>Viridiplantae</taxon>
        <taxon>Streptophyta</taxon>
        <taxon>Embryophyta</taxon>
        <taxon>Tracheophyta</taxon>
        <taxon>Spermatophyta</taxon>
        <taxon>Magnoliopsida</taxon>
        <taxon>eudicotyledons</taxon>
        <taxon>Gunneridae</taxon>
        <taxon>Pentapetalae</taxon>
        <taxon>asterids</taxon>
        <taxon>lamiids</taxon>
        <taxon>Lamiales</taxon>
        <taxon>Lamiaceae</taxon>
        <taxon>Nepetoideae</taxon>
        <taxon>Mentheae</taxon>
        <taxon>Salviinae</taxon>
        <taxon>Salvia</taxon>
        <taxon>Salvia subgen. Calosphace</taxon>
        <taxon>core Calosphace</taxon>
    </lineage>
</organism>
<dbReference type="PANTHER" id="PTHR31066">
    <property type="entry name" value="OS05G0427100 PROTEIN-RELATED"/>
    <property type="match status" value="1"/>
</dbReference>
<dbReference type="Pfam" id="PF00564">
    <property type="entry name" value="PB1"/>
    <property type="match status" value="1"/>
</dbReference>
<comment type="caution">
    <text evidence="3">The sequence shown here is derived from an EMBL/GenBank/DDBJ whole genome shotgun (WGS) entry which is preliminary data.</text>
</comment>
<sequence length="208" mass="22582">MVGSSLPSHNLTPKSIKFLCSYGGRILPRHSDGKLRYHGGQTRVLSVDSSISFSELLVKMGEMCGSSVSLRCQLPADDLDALISVTSDEDLTNLIEEYDRSSSLKIRAFLSAPKSTKKVSPPTSFSSHASTPKSAFGMYTGGGGLPPRCPISGGRQFKRISSKPPAYPIIVGQRVSGKIPHQFVYQYQIGQGNGCRVSRLIHNGNHWQ</sequence>
<dbReference type="SUPFAM" id="SSF54277">
    <property type="entry name" value="CAD &amp; PB1 domains"/>
    <property type="match status" value="1"/>
</dbReference>
<proteinExistence type="predicted"/>
<evidence type="ECO:0000313" key="4">
    <source>
        <dbReference type="Proteomes" id="UP000298416"/>
    </source>
</evidence>
<accession>A0A4D8Y1Q5</accession>
<dbReference type="EMBL" id="PNBA02000004">
    <property type="protein sequence ID" value="KAG6426465.1"/>
    <property type="molecule type" value="Genomic_DNA"/>
</dbReference>
<feature type="domain" description="PB1" evidence="1">
    <location>
        <begin position="30"/>
        <end position="111"/>
    </location>
</feature>
<name>A0A4D8Y1Q5_SALSN</name>
<dbReference type="Proteomes" id="UP000298416">
    <property type="component" value="Unassembled WGS sequence"/>
</dbReference>
<keyword evidence="4" id="KW-1185">Reference proteome</keyword>
<dbReference type="EMBL" id="PNBA02000579">
    <property type="protein sequence ID" value="KAG6383423.1"/>
    <property type="molecule type" value="Genomic_DNA"/>
</dbReference>
<dbReference type="STRING" id="180675.A0A4D8Y1Q5"/>
<evidence type="ECO:0000259" key="1">
    <source>
        <dbReference type="SMART" id="SM00666"/>
    </source>
</evidence>
<protein>
    <recommendedName>
        <fullName evidence="1">PB1 domain-containing protein</fullName>
    </recommendedName>
</protein>
<evidence type="ECO:0000313" key="3">
    <source>
        <dbReference type="EMBL" id="KAG6426465.1"/>
    </source>
</evidence>
<dbReference type="CDD" id="cd06410">
    <property type="entry name" value="PB1_UP2"/>
    <property type="match status" value="1"/>
</dbReference>
<gene>
    <name evidence="3" type="ORF">SASPL_110688</name>
    <name evidence="2" type="ORF">SASPL_156828</name>
</gene>
<dbReference type="Gene3D" id="3.10.20.90">
    <property type="entry name" value="Phosphatidylinositol 3-kinase Catalytic Subunit, Chain A, domain 1"/>
    <property type="match status" value="1"/>
</dbReference>
<dbReference type="InterPro" id="IPR000270">
    <property type="entry name" value="PB1_dom"/>
</dbReference>
<dbReference type="OrthoDB" id="1914296at2759"/>
<dbReference type="SMART" id="SM00666">
    <property type="entry name" value="PB1"/>
    <property type="match status" value="1"/>
</dbReference>
<dbReference type="AlphaFoldDB" id="A0A4D8Y1Q5"/>
<reference evidence="3" key="2">
    <citation type="submission" date="2020-08" db="EMBL/GenBank/DDBJ databases">
        <title>Plant Genome Project.</title>
        <authorList>
            <person name="Zhang R.-G."/>
        </authorList>
    </citation>
    <scope>NUCLEOTIDE SEQUENCE</scope>
    <source>
        <strain evidence="3">Huo1</strain>
        <tissue evidence="3">Leaf</tissue>
    </source>
</reference>